<dbReference type="Proteomes" id="UP001283361">
    <property type="component" value="Unassembled WGS sequence"/>
</dbReference>
<dbReference type="EMBL" id="JAWDGP010003574">
    <property type="protein sequence ID" value="KAK3772969.1"/>
    <property type="molecule type" value="Genomic_DNA"/>
</dbReference>
<evidence type="ECO:0000313" key="2">
    <source>
        <dbReference type="Proteomes" id="UP001283361"/>
    </source>
</evidence>
<reference evidence="1" key="1">
    <citation type="journal article" date="2023" name="G3 (Bethesda)">
        <title>A reference genome for the long-term kleptoplast-retaining sea slug Elysia crispata morphotype clarki.</title>
        <authorList>
            <person name="Eastman K.E."/>
            <person name="Pendleton A.L."/>
            <person name="Shaikh M.A."/>
            <person name="Suttiyut T."/>
            <person name="Ogas R."/>
            <person name="Tomko P."/>
            <person name="Gavelis G."/>
            <person name="Widhalm J.R."/>
            <person name="Wisecaver J.H."/>
        </authorList>
    </citation>
    <scope>NUCLEOTIDE SEQUENCE</scope>
    <source>
        <strain evidence="1">ECLA1</strain>
    </source>
</reference>
<keyword evidence="2" id="KW-1185">Reference proteome</keyword>
<proteinExistence type="predicted"/>
<gene>
    <name evidence="1" type="ORF">RRG08_054489</name>
</gene>
<organism evidence="1 2">
    <name type="scientific">Elysia crispata</name>
    <name type="common">lettuce slug</name>
    <dbReference type="NCBI Taxonomy" id="231223"/>
    <lineage>
        <taxon>Eukaryota</taxon>
        <taxon>Metazoa</taxon>
        <taxon>Spiralia</taxon>
        <taxon>Lophotrochozoa</taxon>
        <taxon>Mollusca</taxon>
        <taxon>Gastropoda</taxon>
        <taxon>Heterobranchia</taxon>
        <taxon>Euthyneura</taxon>
        <taxon>Panpulmonata</taxon>
        <taxon>Sacoglossa</taxon>
        <taxon>Placobranchoidea</taxon>
        <taxon>Plakobranchidae</taxon>
        <taxon>Elysia</taxon>
    </lineage>
</organism>
<protein>
    <submittedName>
        <fullName evidence="1">Uncharacterized protein</fullName>
    </submittedName>
</protein>
<name>A0AAE0ZP73_9GAST</name>
<sequence>FSNSPIGQDRRCLKCPPCGHIRSAPVITLSLTPGPPEAPDNGLDIRWTSHSCG</sequence>
<dbReference type="AlphaFoldDB" id="A0AAE0ZP73"/>
<accession>A0AAE0ZP73</accession>
<comment type="caution">
    <text evidence="1">The sequence shown here is derived from an EMBL/GenBank/DDBJ whole genome shotgun (WGS) entry which is preliminary data.</text>
</comment>
<feature type="non-terminal residue" evidence="1">
    <location>
        <position position="1"/>
    </location>
</feature>
<evidence type="ECO:0000313" key="1">
    <source>
        <dbReference type="EMBL" id="KAK3772969.1"/>
    </source>
</evidence>